<dbReference type="EMBL" id="JAASRM010000001">
    <property type="protein sequence ID" value="NIK88157.1"/>
    <property type="molecule type" value="Genomic_DNA"/>
</dbReference>
<organism evidence="3 4">
    <name type="scientific">Rhizomicrobium palustre</name>
    <dbReference type="NCBI Taxonomy" id="189966"/>
    <lineage>
        <taxon>Bacteria</taxon>
        <taxon>Pseudomonadati</taxon>
        <taxon>Pseudomonadota</taxon>
        <taxon>Alphaproteobacteria</taxon>
        <taxon>Micropepsales</taxon>
        <taxon>Micropepsaceae</taxon>
        <taxon>Rhizomicrobium</taxon>
    </lineage>
</organism>
<dbReference type="PANTHER" id="PTHR34039">
    <property type="entry name" value="UPF0102 PROTEIN YRAN"/>
    <property type="match status" value="1"/>
</dbReference>
<name>A0A846MYY0_9PROT</name>
<comment type="caution">
    <text evidence="3">The sequence shown here is derived from an EMBL/GenBank/DDBJ whole genome shotgun (WGS) entry which is preliminary data.</text>
</comment>
<proteinExistence type="inferred from homology"/>
<dbReference type="InterPro" id="IPR003509">
    <property type="entry name" value="UPF0102_YraN-like"/>
</dbReference>
<protein>
    <recommendedName>
        <fullName evidence="2">UPF0102 protein FHS83_001475</fullName>
    </recommendedName>
</protein>
<dbReference type="Pfam" id="PF02021">
    <property type="entry name" value="UPF0102"/>
    <property type="match status" value="1"/>
</dbReference>
<dbReference type="Gene3D" id="3.40.1350.10">
    <property type="match status" value="1"/>
</dbReference>
<accession>A0A846MYY0</accession>
<keyword evidence="3" id="KW-0255">Endonuclease</keyword>
<dbReference type="GO" id="GO:0004519">
    <property type="term" value="F:endonuclease activity"/>
    <property type="evidence" value="ECO:0007669"/>
    <property type="project" value="UniProtKB-KW"/>
</dbReference>
<dbReference type="SUPFAM" id="SSF52980">
    <property type="entry name" value="Restriction endonuclease-like"/>
    <property type="match status" value="1"/>
</dbReference>
<dbReference type="GO" id="GO:0003676">
    <property type="term" value="F:nucleic acid binding"/>
    <property type="evidence" value="ECO:0007669"/>
    <property type="project" value="InterPro"/>
</dbReference>
<dbReference type="PANTHER" id="PTHR34039:SF1">
    <property type="entry name" value="UPF0102 PROTEIN YRAN"/>
    <property type="match status" value="1"/>
</dbReference>
<evidence type="ECO:0000313" key="3">
    <source>
        <dbReference type="EMBL" id="NIK88157.1"/>
    </source>
</evidence>
<sequence>MTKARQIRGLASEKRGRRGEFLAAAWLCAKGYRILGRRVKTRAGEIDLIAKSLFGVICFVEVKARPDEAAFGEAISGRQKARIVRAAEIYLAGRPLPYRFDVISLLPGHLPRHFRDAFRPEDVV</sequence>
<evidence type="ECO:0000256" key="1">
    <source>
        <dbReference type="ARBA" id="ARBA00006738"/>
    </source>
</evidence>
<dbReference type="InterPro" id="IPR011856">
    <property type="entry name" value="tRNA_endonuc-like_dom_sf"/>
</dbReference>
<comment type="similarity">
    <text evidence="1 2">Belongs to the UPF0102 family.</text>
</comment>
<keyword evidence="4" id="KW-1185">Reference proteome</keyword>
<evidence type="ECO:0000256" key="2">
    <source>
        <dbReference type="HAMAP-Rule" id="MF_00048"/>
    </source>
</evidence>
<dbReference type="AlphaFoldDB" id="A0A846MYY0"/>
<reference evidence="3 4" key="1">
    <citation type="submission" date="2020-03" db="EMBL/GenBank/DDBJ databases">
        <title>Genomic Encyclopedia of Type Strains, Phase IV (KMG-IV): sequencing the most valuable type-strain genomes for metagenomic binning, comparative biology and taxonomic classification.</title>
        <authorList>
            <person name="Goeker M."/>
        </authorList>
    </citation>
    <scope>NUCLEOTIDE SEQUENCE [LARGE SCALE GENOMIC DNA]</scope>
    <source>
        <strain evidence="3 4">DSM 19867</strain>
    </source>
</reference>
<dbReference type="InterPro" id="IPR011335">
    <property type="entry name" value="Restrct_endonuc-II-like"/>
</dbReference>
<dbReference type="HAMAP" id="MF_00048">
    <property type="entry name" value="UPF0102"/>
    <property type="match status" value="1"/>
</dbReference>
<evidence type="ECO:0000313" key="4">
    <source>
        <dbReference type="Proteomes" id="UP000570514"/>
    </source>
</evidence>
<keyword evidence="3" id="KW-0378">Hydrolase</keyword>
<dbReference type="Proteomes" id="UP000570514">
    <property type="component" value="Unassembled WGS sequence"/>
</dbReference>
<dbReference type="RefSeq" id="WP_167082350.1">
    <property type="nucleotide sequence ID" value="NZ_BAAADC010000001.1"/>
</dbReference>
<keyword evidence="3" id="KW-0540">Nuclease</keyword>
<gene>
    <name evidence="3" type="ORF">FHS83_001475</name>
</gene>